<protein>
    <submittedName>
        <fullName evidence="6">FadR/GntR family transcriptional regulator</fullName>
    </submittedName>
</protein>
<dbReference type="Pfam" id="PF07729">
    <property type="entry name" value="FCD"/>
    <property type="match status" value="1"/>
</dbReference>
<keyword evidence="1" id="KW-0805">Transcription regulation</keyword>
<dbReference type="InterPro" id="IPR000524">
    <property type="entry name" value="Tscrpt_reg_HTH_GntR"/>
</dbReference>
<dbReference type="EMBL" id="CP162511">
    <property type="protein sequence ID" value="XDI04693.1"/>
    <property type="molecule type" value="Genomic_DNA"/>
</dbReference>
<gene>
    <name evidence="6" type="ORF">ABFY20_15315</name>
</gene>
<dbReference type="SUPFAM" id="SSF48008">
    <property type="entry name" value="GntR ligand-binding domain-like"/>
    <property type="match status" value="1"/>
</dbReference>
<evidence type="ECO:0000256" key="3">
    <source>
        <dbReference type="ARBA" id="ARBA00023163"/>
    </source>
</evidence>
<dbReference type="InterPro" id="IPR036388">
    <property type="entry name" value="WH-like_DNA-bd_sf"/>
</dbReference>
<dbReference type="InterPro" id="IPR011711">
    <property type="entry name" value="GntR_C"/>
</dbReference>
<keyword evidence="2" id="KW-0238">DNA-binding</keyword>
<dbReference type="SMART" id="SM00345">
    <property type="entry name" value="HTH_GNTR"/>
    <property type="match status" value="1"/>
</dbReference>
<dbReference type="CDD" id="cd07377">
    <property type="entry name" value="WHTH_GntR"/>
    <property type="match status" value="1"/>
</dbReference>
<feature type="domain" description="HTH gntR-type" evidence="5">
    <location>
        <begin position="14"/>
        <end position="86"/>
    </location>
</feature>
<feature type="compositionally biased region" description="Low complexity" evidence="4">
    <location>
        <begin position="154"/>
        <end position="167"/>
    </location>
</feature>
<evidence type="ECO:0000256" key="2">
    <source>
        <dbReference type="ARBA" id="ARBA00023125"/>
    </source>
</evidence>
<keyword evidence="3" id="KW-0804">Transcription</keyword>
<dbReference type="PRINTS" id="PR00035">
    <property type="entry name" value="HTHGNTR"/>
</dbReference>
<dbReference type="Pfam" id="PF00392">
    <property type="entry name" value="GntR"/>
    <property type="match status" value="1"/>
</dbReference>
<evidence type="ECO:0000256" key="4">
    <source>
        <dbReference type="SAM" id="MobiDB-lite"/>
    </source>
</evidence>
<dbReference type="Gene3D" id="1.10.10.10">
    <property type="entry name" value="Winged helix-like DNA-binding domain superfamily/Winged helix DNA-binding domain"/>
    <property type="match status" value="1"/>
</dbReference>
<evidence type="ECO:0000256" key="1">
    <source>
        <dbReference type="ARBA" id="ARBA00023015"/>
    </source>
</evidence>
<sequence length="291" mass="30449">MMTAPPPVTPVDTARAWEVVLRHIESELVSGALKPGEHLPSERALAADLGVGRSSVREALRVLEVLGLIRTQTGSGPSSGAVIIARPSGGMAALVRLQVAASGFAVDDVVKTRVVLESAVAEELAGAFAAAAAAAAPVESSQTAPSGAGMGHFAPTRSTSATTTTTAPELGPARELLDAMERPGGRAPDWVLERDEFLTLDQAFHRALAVASGNEVIASMMTGLRDSIEAYVRVGAAFLPSWPDTARQLKAEHRAIVAAIEAGDADAARTRIRDHIEQYHHETTVARAQPH</sequence>
<dbReference type="SMART" id="SM00895">
    <property type="entry name" value="FCD"/>
    <property type="match status" value="1"/>
</dbReference>
<feature type="region of interest" description="Disordered" evidence="4">
    <location>
        <begin position="141"/>
        <end position="167"/>
    </location>
</feature>
<dbReference type="InterPro" id="IPR036390">
    <property type="entry name" value="WH_DNA-bd_sf"/>
</dbReference>
<dbReference type="GO" id="GO:0003700">
    <property type="term" value="F:DNA-binding transcription factor activity"/>
    <property type="evidence" value="ECO:0007669"/>
    <property type="project" value="InterPro"/>
</dbReference>
<dbReference type="PANTHER" id="PTHR43537:SF24">
    <property type="entry name" value="GLUCONATE OPERON TRANSCRIPTIONAL REPRESSOR"/>
    <property type="match status" value="1"/>
</dbReference>
<dbReference type="PROSITE" id="PS50949">
    <property type="entry name" value="HTH_GNTR"/>
    <property type="match status" value="1"/>
</dbReference>
<name>A0AB39BET6_9MICO</name>
<dbReference type="PANTHER" id="PTHR43537">
    <property type="entry name" value="TRANSCRIPTIONAL REGULATOR, GNTR FAMILY"/>
    <property type="match status" value="1"/>
</dbReference>
<dbReference type="AlphaFoldDB" id="A0AB39BET6"/>
<evidence type="ECO:0000313" key="6">
    <source>
        <dbReference type="EMBL" id="XDI04693.1"/>
    </source>
</evidence>
<dbReference type="GO" id="GO:0003677">
    <property type="term" value="F:DNA binding"/>
    <property type="evidence" value="ECO:0007669"/>
    <property type="project" value="UniProtKB-KW"/>
</dbReference>
<dbReference type="Gene3D" id="1.20.120.530">
    <property type="entry name" value="GntR ligand-binding domain-like"/>
    <property type="match status" value="1"/>
</dbReference>
<evidence type="ECO:0000259" key="5">
    <source>
        <dbReference type="PROSITE" id="PS50949"/>
    </source>
</evidence>
<dbReference type="SUPFAM" id="SSF46785">
    <property type="entry name" value="Winged helix' DNA-binding domain"/>
    <property type="match status" value="1"/>
</dbReference>
<dbReference type="RefSeq" id="WP_368497100.1">
    <property type="nucleotide sequence ID" value="NZ_CP162511.1"/>
</dbReference>
<accession>A0AB39BET6</accession>
<dbReference type="InterPro" id="IPR008920">
    <property type="entry name" value="TF_FadR/GntR_C"/>
</dbReference>
<organism evidence="6">
    <name type="scientific">Herbiconiux sp. A18JL235</name>
    <dbReference type="NCBI Taxonomy" id="3152363"/>
    <lineage>
        <taxon>Bacteria</taxon>
        <taxon>Bacillati</taxon>
        <taxon>Actinomycetota</taxon>
        <taxon>Actinomycetes</taxon>
        <taxon>Micrococcales</taxon>
        <taxon>Microbacteriaceae</taxon>
        <taxon>Herbiconiux</taxon>
    </lineage>
</organism>
<reference evidence="6" key="1">
    <citation type="submission" date="2024-05" db="EMBL/GenBank/DDBJ databases">
        <title>Herbiconiux sp. A18JL235.</title>
        <authorList>
            <person name="Zhang G."/>
        </authorList>
    </citation>
    <scope>NUCLEOTIDE SEQUENCE</scope>
    <source>
        <strain evidence="6">A18JL235</strain>
    </source>
</reference>
<proteinExistence type="predicted"/>